<dbReference type="EMBL" id="FMYT01000001">
    <property type="protein sequence ID" value="SDB99977.1"/>
    <property type="molecule type" value="Genomic_DNA"/>
</dbReference>
<evidence type="ECO:0000313" key="7">
    <source>
        <dbReference type="EMBL" id="TDS31698.1"/>
    </source>
</evidence>
<name>A0A1G6I094_9FIRM</name>
<dbReference type="Proteomes" id="UP000199519">
    <property type="component" value="Unassembled WGS sequence"/>
</dbReference>
<evidence type="ECO:0000313" key="9">
    <source>
        <dbReference type="Proteomes" id="UP000199519"/>
    </source>
</evidence>
<dbReference type="EMBL" id="QICM01000012">
    <property type="protein sequence ID" value="PXV65983.1"/>
    <property type="molecule type" value="Genomic_DNA"/>
</dbReference>
<feature type="transmembrane region" description="Helical" evidence="2">
    <location>
        <begin position="7"/>
        <end position="27"/>
    </location>
</feature>
<organism evidence="4 12">
    <name type="scientific">Halanaerobium congolense</name>
    <dbReference type="NCBI Taxonomy" id="54121"/>
    <lineage>
        <taxon>Bacteria</taxon>
        <taxon>Bacillati</taxon>
        <taxon>Bacillota</taxon>
        <taxon>Clostridia</taxon>
        <taxon>Halanaerobiales</taxon>
        <taxon>Halanaerobiaceae</taxon>
        <taxon>Halanaerobium</taxon>
    </lineage>
</organism>
<feature type="transmembrane region" description="Helical" evidence="2">
    <location>
        <begin position="47"/>
        <end position="68"/>
    </location>
</feature>
<dbReference type="EMBL" id="FOHG01000001">
    <property type="protein sequence ID" value="SES61996.1"/>
    <property type="molecule type" value="Genomic_DNA"/>
</dbReference>
<reference evidence="3 10" key="2">
    <citation type="submission" date="2018-04" db="EMBL/GenBank/DDBJ databases">
        <title>Subsurface microbial communities from deep shales in Ohio and West Virginia, USA.</title>
        <authorList>
            <person name="Wrighton K."/>
        </authorList>
    </citation>
    <scope>NUCLEOTIDE SEQUENCE [LARGE SCALE GENOMIC DNA]</scope>
    <source>
        <strain evidence="3 10">MSL28</strain>
    </source>
</reference>
<dbReference type="Proteomes" id="UP000324896">
    <property type="component" value="Unassembled WGS sequence"/>
</dbReference>
<dbReference type="RefSeq" id="WP_073155770.1">
    <property type="nucleotide sequence ID" value="NZ_FMYT01000001.1"/>
</dbReference>
<protein>
    <submittedName>
        <fullName evidence="3">Putative alkaline shock family protein YloU</fullName>
    </submittedName>
    <submittedName>
        <fullName evidence="4">Uncharacterized conserved protein YloU, alkaline shock protein (Asp23) family</fullName>
    </submittedName>
</protein>
<keyword evidence="2" id="KW-0472">Membrane</keyword>
<evidence type="ECO:0000313" key="8">
    <source>
        <dbReference type="Proteomes" id="UP000198612"/>
    </source>
</evidence>
<dbReference type="InterPro" id="IPR005531">
    <property type="entry name" value="Asp23"/>
</dbReference>
<evidence type="ECO:0000313" key="12">
    <source>
        <dbReference type="Proteomes" id="UP000324896"/>
    </source>
</evidence>
<reference evidence="7 11" key="3">
    <citation type="submission" date="2019-03" db="EMBL/GenBank/DDBJ databases">
        <title>Deep subsurface shale carbon reservoir microbial communities from Ohio and West Virginia, USA.</title>
        <authorList>
            <person name="Wrighton K."/>
        </authorList>
    </citation>
    <scope>NUCLEOTIDE SEQUENCE [LARGE SCALE GENOMIC DNA]</scope>
    <source>
        <strain evidence="7 11">UTICA-S4D12</strain>
    </source>
</reference>
<evidence type="ECO:0000313" key="6">
    <source>
        <dbReference type="EMBL" id="SES61996.1"/>
    </source>
</evidence>
<keyword evidence="2" id="KW-0812">Transmembrane</keyword>
<dbReference type="NCBIfam" id="NF033218">
    <property type="entry name" value="anchor_AmaP"/>
    <property type="match status" value="1"/>
</dbReference>
<evidence type="ECO:0000256" key="2">
    <source>
        <dbReference type="SAM" id="Phobius"/>
    </source>
</evidence>
<dbReference type="OrthoDB" id="2111532at2"/>
<dbReference type="Proteomes" id="UP000198612">
    <property type="component" value="Unassembled WGS sequence"/>
</dbReference>
<dbReference type="STRING" id="54121.SAMN04515653_10789"/>
<dbReference type="EMBL" id="SOAA01000009">
    <property type="protein sequence ID" value="TDS31698.1"/>
    <property type="molecule type" value="Genomic_DNA"/>
</dbReference>
<keyword evidence="9" id="KW-1185">Reference proteome</keyword>
<accession>A0A1G6I094</accession>
<gene>
    <name evidence="7" type="ORF">BY453_1093</name>
    <name evidence="3" type="ORF">C8C78_11233</name>
    <name evidence="4" type="ORF">SAMN04488597_101227</name>
    <name evidence="5" type="ORF">SAMN04488598_10197</name>
    <name evidence="6" type="ORF">SAMN04515652_101194</name>
</gene>
<dbReference type="Proteomes" id="UP000295758">
    <property type="component" value="Unassembled WGS sequence"/>
</dbReference>
<keyword evidence="2" id="KW-1133">Transmembrane helix</keyword>
<reference evidence="8 9" key="1">
    <citation type="submission" date="2016-10" db="EMBL/GenBank/DDBJ databases">
        <authorList>
            <person name="Varghese N."/>
            <person name="Submissions S."/>
        </authorList>
    </citation>
    <scope>NUCLEOTIDE SEQUENCE [LARGE SCALE GENOMIC DNA]</scope>
    <source>
        <strain evidence="4 12">WG10</strain>
        <strain evidence="5 9">WG2</strain>
        <strain evidence="6 8">WG5</strain>
    </source>
</reference>
<evidence type="ECO:0000313" key="3">
    <source>
        <dbReference type="EMBL" id="PXV65983.1"/>
    </source>
</evidence>
<evidence type="ECO:0000313" key="11">
    <source>
        <dbReference type="Proteomes" id="UP000295758"/>
    </source>
</evidence>
<proteinExistence type="inferred from homology"/>
<evidence type="ECO:0000256" key="1">
    <source>
        <dbReference type="ARBA" id="ARBA00005721"/>
    </source>
</evidence>
<evidence type="ECO:0000313" key="4">
    <source>
        <dbReference type="EMBL" id="SDB99977.1"/>
    </source>
</evidence>
<evidence type="ECO:0000313" key="10">
    <source>
        <dbReference type="Proteomes" id="UP000247389"/>
    </source>
</evidence>
<dbReference type="EMBL" id="FNBJ01000001">
    <property type="protein sequence ID" value="SDE68326.1"/>
    <property type="molecule type" value="Genomic_DNA"/>
</dbReference>
<evidence type="ECO:0000313" key="5">
    <source>
        <dbReference type="EMBL" id="SDE68326.1"/>
    </source>
</evidence>
<dbReference type="Proteomes" id="UP000247389">
    <property type="component" value="Unassembled WGS sequence"/>
</dbReference>
<dbReference type="Pfam" id="PF03780">
    <property type="entry name" value="Asp23"/>
    <property type="match status" value="1"/>
</dbReference>
<dbReference type="AlphaFoldDB" id="A0A1G6I094"/>
<comment type="similarity">
    <text evidence="1">Belongs to the asp23 family.</text>
</comment>
<sequence>MKIIQNIFSFLTALVLIVLTITLSLYSFGLLSANFIPDLISTSYNNWQIAVVYLVFLFMSLLVIYPYFTDKKFKSTRLLTSESGDITITISALSNLIKDRVKEKEKFDNIKVKLEEMEAGLKIILSGDLTVPGDLPAISENIQQDLKSYITKTTGIEVEKVQIRIDDVKKDNKLPKNVE</sequence>